<evidence type="ECO:0000313" key="2">
    <source>
        <dbReference type="Proteomes" id="UP000318693"/>
    </source>
</evidence>
<dbReference type="InterPro" id="IPR043519">
    <property type="entry name" value="NT_sf"/>
</dbReference>
<sequence>MTSGTALDREVLRDLAGRLVAVGGVVGVVLGESRARNDHHPECDVDLGLYYRPPLDVRTLAEIARDLDNPAATVTEPGAWGEWVDGGAWLRIGGVPVTWIYRDLDTVARVWEGLRHGEHGFHHEAGHPLGVPDFAYVGELAVGTVLADPTGEVTAWQARFHKYPPALGEALVRGLWEATLLVEVAHKAVARRDVTYIAGCLSRAFLLCAHAIHGRAGRWLVNEKGAIAAADRLPAAPEGFAARAHGILAGLETGAESLEVALDGGTILIRDVAKRLHG</sequence>
<dbReference type="AlphaFoldDB" id="A0A552WPM0"/>
<proteinExistence type="predicted"/>
<accession>A0A552WPM0</accession>
<evidence type="ECO:0000313" key="1">
    <source>
        <dbReference type="EMBL" id="TRW44710.1"/>
    </source>
</evidence>
<dbReference type="Proteomes" id="UP000318693">
    <property type="component" value="Unassembled WGS sequence"/>
</dbReference>
<reference evidence="1 2" key="1">
    <citation type="submission" date="2019-07" db="EMBL/GenBank/DDBJ databases">
        <title>Georgenia wutianyii sp. nov. and Georgenia *** sp. nov. isolated from plateau pika (Ochotona curzoniae) in the Qinghai-Tibet plateau of China.</title>
        <authorList>
            <person name="Tian Z."/>
        </authorList>
    </citation>
    <scope>NUCLEOTIDE SEQUENCE [LARGE SCALE GENOMIC DNA]</scope>
    <source>
        <strain evidence="1 2">Z446</strain>
    </source>
</reference>
<dbReference type="RefSeq" id="WP_143418834.1">
    <property type="nucleotide sequence ID" value="NZ_VJXR01000037.1"/>
</dbReference>
<dbReference type="SUPFAM" id="SSF81301">
    <property type="entry name" value="Nucleotidyltransferase"/>
    <property type="match status" value="1"/>
</dbReference>
<dbReference type="EMBL" id="VJXR01000037">
    <property type="protein sequence ID" value="TRW44710.1"/>
    <property type="molecule type" value="Genomic_DNA"/>
</dbReference>
<comment type="caution">
    <text evidence="1">The sequence shown here is derived from an EMBL/GenBank/DDBJ whole genome shotgun (WGS) entry which is preliminary data.</text>
</comment>
<name>A0A552WPM0_9MICO</name>
<protein>
    <submittedName>
        <fullName evidence="1">DNA polymerase subunit beta</fullName>
    </submittedName>
</protein>
<keyword evidence="2" id="KW-1185">Reference proteome</keyword>
<organism evidence="1 2">
    <name type="scientific">Georgenia yuyongxinii</name>
    <dbReference type="NCBI Taxonomy" id="2589797"/>
    <lineage>
        <taxon>Bacteria</taxon>
        <taxon>Bacillati</taxon>
        <taxon>Actinomycetota</taxon>
        <taxon>Actinomycetes</taxon>
        <taxon>Micrococcales</taxon>
        <taxon>Bogoriellaceae</taxon>
        <taxon>Georgenia</taxon>
    </lineage>
</organism>
<gene>
    <name evidence="1" type="ORF">FJ693_12415</name>
</gene>